<dbReference type="RefSeq" id="WP_011264565.1">
    <property type="nucleotide sequence ID" value="NC_006908.1"/>
</dbReference>
<dbReference type="Gene3D" id="3.40.50.1000">
    <property type="entry name" value="HAD superfamily/HAD-like"/>
    <property type="match status" value="1"/>
</dbReference>
<evidence type="ECO:0000256" key="2">
    <source>
        <dbReference type="ARBA" id="ARBA00034778"/>
    </source>
</evidence>
<dbReference type="InterPro" id="IPR023214">
    <property type="entry name" value="HAD_sf"/>
</dbReference>
<dbReference type="STRING" id="267748.MMOB0450"/>
<keyword evidence="3" id="KW-0378">Hydrolase</keyword>
<accession>Q6KIP5</accession>
<evidence type="ECO:0000313" key="4">
    <source>
        <dbReference type="Proteomes" id="UP000009072"/>
    </source>
</evidence>
<evidence type="ECO:0000313" key="3">
    <source>
        <dbReference type="EMBL" id="AAT27531.1"/>
    </source>
</evidence>
<dbReference type="EMBL" id="AE017308">
    <property type="protein sequence ID" value="AAT27531.1"/>
    <property type="molecule type" value="Genomic_DNA"/>
</dbReference>
<dbReference type="InterPro" id="IPR000150">
    <property type="entry name" value="Cof"/>
</dbReference>
<dbReference type="NCBIfam" id="TIGR01484">
    <property type="entry name" value="HAD-SF-IIB"/>
    <property type="match status" value="1"/>
</dbReference>
<dbReference type="InterPro" id="IPR036412">
    <property type="entry name" value="HAD-like_sf"/>
</dbReference>
<dbReference type="PANTHER" id="PTHR10000">
    <property type="entry name" value="PHOSPHOSERINE PHOSPHATASE"/>
    <property type="match status" value="1"/>
</dbReference>
<comment type="cofactor">
    <cofactor evidence="1">
        <name>Mg(2+)</name>
        <dbReference type="ChEBI" id="CHEBI:18420"/>
    </cofactor>
</comment>
<proteinExistence type="inferred from homology"/>
<keyword evidence="4" id="KW-1185">Reference proteome</keyword>
<name>Q6KIP5_MYCM1</name>
<dbReference type="Gene3D" id="3.30.1240.10">
    <property type="match status" value="1"/>
</dbReference>
<dbReference type="OrthoDB" id="384659at2"/>
<dbReference type="InterPro" id="IPR006379">
    <property type="entry name" value="HAD-SF_hydro_IIB"/>
</dbReference>
<dbReference type="eggNOG" id="COG0561">
    <property type="taxonomic scope" value="Bacteria"/>
</dbReference>
<dbReference type="Proteomes" id="UP000009072">
    <property type="component" value="Chromosome"/>
</dbReference>
<dbReference type="GO" id="GO:0000287">
    <property type="term" value="F:magnesium ion binding"/>
    <property type="evidence" value="ECO:0007669"/>
    <property type="project" value="TreeGrafter"/>
</dbReference>
<organism evidence="3 4">
    <name type="scientific">Mycoplasma mobile (strain ATCC 43663 / 163K / NCTC 11711)</name>
    <name type="common">Mesomycoplasma mobile</name>
    <dbReference type="NCBI Taxonomy" id="267748"/>
    <lineage>
        <taxon>Bacteria</taxon>
        <taxon>Bacillati</taxon>
        <taxon>Mycoplasmatota</taxon>
        <taxon>Mycoplasmoidales</taxon>
        <taxon>Metamycoplasmataceae</taxon>
        <taxon>Mesomycoplasma</taxon>
    </lineage>
</organism>
<dbReference type="AlphaFoldDB" id="Q6KIP5"/>
<dbReference type="SUPFAM" id="SSF56784">
    <property type="entry name" value="HAD-like"/>
    <property type="match status" value="1"/>
</dbReference>
<dbReference type="PANTHER" id="PTHR10000:SF8">
    <property type="entry name" value="HAD SUPERFAMILY HYDROLASE-LIKE, TYPE 3"/>
    <property type="match status" value="1"/>
</dbReference>
<gene>
    <name evidence="3" type="ordered locus">MMOB0450</name>
</gene>
<reference evidence="3 4" key="1">
    <citation type="journal article" date="2004" name="Genome Res.">
        <title>The complete genome and proteome of Mycoplasma mobile.</title>
        <authorList>
            <person name="Jaffe J.D."/>
            <person name="Stange-Thomann N."/>
            <person name="Smith C."/>
            <person name="DeCaprio D."/>
            <person name="Fisher S."/>
            <person name="Butler J."/>
            <person name="Calvo S."/>
            <person name="Elkins T."/>
            <person name="FitzGerald M.G."/>
            <person name="Hafez N."/>
            <person name="Kodira C.D."/>
            <person name="Major J."/>
            <person name="Wang S."/>
            <person name="Wilkinson J."/>
            <person name="Nicol R."/>
            <person name="Nusbaum C."/>
            <person name="Birren B."/>
            <person name="Berg H.C."/>
            <person name="Church G.M."/>
        </authorList>
    </citation>
    <scope>NUCLEOTIDE SEQUENCE [LARGE SCALE GENOMIC DNA]</scope>
    <source>
        <strain evidence="4">ATCC 43663 / 163K / NCTC 11711</strain>
    </source>
</reference>
<sequence>MKIFAFDLDGTLLEDSGEIHPGTKKVLDLAVKKGHKLILATGRGLSAVLPFLEKVSGIEYLICSNGSVLFDVKNSKVKNLKPLEMDVYEDFVQEAKNNENIFFSANGIQNIFVINTFPPLEEKYDQNYIKELLKGTIPVEDEYAREKLEEDVFIQAALKSDEITIKHLYEKYREKYGDKYSIVITNKVYLDINPLNASKYNALIVALKNMNKNEGDLISFGDSNNDLDMVKNSSKGYAMQHATEQLKKVATEVIGTNNSDTIGKKLLELI</sequence>
<dbReference type="GO" id="GO:0005829">
    <property type="term" value="C:cytosol"/>
    <property type="evidence" value="ECO:0007669"/>
    <property type="project" value="TreeGrafter"/>
</dbReference>
<dbReference type="Pfam" id="PF08282">
    <property type="entry name" value="Hydrolase_3"/>
    <property type="match status" value="1"/>
</dbReference>
<dbReference type="KEGG" id="mmo:MMOB0450"/>
<dbReference type="NCBIfam" id="TIGR00099">
    <property type="entry name" value="Cof-subfamily"/>
    <property type="match status" value="1"/>
</dbReference>
<comment type="similarity">
    <text evidence="2">Belongs to the HAD-like hydrolase superfamily. Cof family.</text>
</comment>
<protein>
    <submittedName>
        <fullName evidence="3">COF family HAD hydrolase protein</fullName>
    </submittedName>
</protein>
<dbReference type="GO" id="GO:0016791">
    <property type="term" value="F:phosphatase activity"/>
    <property type="evidence" value="ECO:0007669"/>
    <property type="project" value="UniProtKB-ARBA"/>
</dbReference>
<dbReference type="HOGENOM" id="CLU_044146_1_2_14"/>
<evidence type="ECO:0000256" key="1">
    <source>
        <dbReference type="ARBA" id="ARBA00001946"/>
    </source>
</evidence>